<feature type="region of interest" description="Disordered" evidence="1">
    <location>
        <begin position="1"/>
        <end position="23"/>
    </location>
</feature>
<keyword evidence="2" id="KW-0732">Signal</keyword>
<sequence length="446" mass="48280">MPKRRPSAAGRDRRTGPDRPGPTWIRRLLGVGLAAAAGFSSASARAAPGDAQAQKGIALARKGECGDAVPLLEEAEGIRHRPETAVALAGCYEMAAELLQASALYGVVAEEPPDRSHTRGDRAAIQTAKRKLRDVEARIPTLSFVIPKGYEDVVITIDGEPVEQPNEPQKVDPGDELAVVMKAKGRKERKETITLDERERRVVKLDLASLGSSAAPAPAVPSKEPRLWLGAAYRGYVIPQFAMNIFGDGGRTVIAPGGALSLVRPSGNLDITFTLGYAAFFLQPTPFKPRGTPDTEYEIVWADLSSLQASFELVWNIPLDRAQRFRFRIGGGLGVGYTFLGGLYRTQAYPPGFAPADPYTYRPCTAPNDPPGSFRYCNQLDKDVDHYGAYEEPSWFSGGVRPLVYPWVVLPRLGVSFRPTPRVAIDLDVAPTLSGILTGLGVRFGL</sequence>
<reference evidence="3 4" key="1">
    <citation type="submission" date="2021-04" db="EMBL/GenBank/DDBJ databases">
        <title>Genome analysis of Polyangium sp.</title>
        <authorList>
            <person name="Li Y."/>
            <person name="Wang J."/>
        </authorList>
    </citation>
    <scope>NUCLEOTIDE SEQUENCE [LARGE SCALE GENOMIC DNA]</scope>
    <source>
        <strain evidence="3 4">SDU14</strain>
    </source>
</reference>
<comment type="caution">
    <text evidence="3">The sequence shown here is derived from an EMBL/GenBank/DDBJ whole genome shotgun (WGS) entry which is preliminary data.</text>
</comment>
<feature type="chain" id="PRO_5040889703" description="Tetratricopeptide repeat protein" evidence="2">
    <location>
        <begin position="47"/>
        <end position="446"/>
    </location>
</feature>
<name>A0A9X3X948_9BACT</name>
<accession>A0A9X3X948</accession>
<protein>
    <recommendedName>
        <fullName evidence="5">Tetratricopeptide repeat protein</fullName>
    </recommendedName>
</protein>
<dbReference type="RefSeq" id="WP_272423365.1">
    <property type="nucleotide sequence ID" value="NZ_JAGTJJ010000015.1"/>
</dbReference>
<organism evidence="3 4">
    <name type="scientific">Polyangium jinanense</name>
    <dbReference type="NCBI Taxonomy" id="2829994"/>
    <lineage>
        <taxon>Bacteria</taxon>
        <taxon>Pseudomonadati</taxon>
        <taxon>Myxococcota</taxon>
        <taxon>Polyangia</taxon>
        <taxon>Polyangiales</taxon>
        <taxon>Polyangiaceae</taxon>
        <taxon>Polyangium</taxon>
    </lineage>
</organism>
<evidence type="ECO:0000256" key="1">
    <source>
        <dbReference type="SAM" id="MobiDB-lite"/>
    </source>
</evidence>
<keyword evidence="4" id="KW-1185">Reference proteome</keyword>
<proteinExistence type="predicted"/>
<feature type="signal peptide" evidence="2">
    <location>
        <begin position="1"/>
        <end position="46"/>
    </location>
</feature>
<gene>
    <name evidence="3" type="ORF">KEG57_24320</name>
</gene>
<dbReference type="Proteomes" id="UP001151081">
    <property type="component" value="Unassembled WGS sequence"/>
</dbReference>
<dbReference type="AlphaFoldDB" id="A0A9X3X948"/>
<evidence type="ECO:0008006" key="5">
    <source>
        <dbReference type="Google" id="ProtNLM"/>
    </source>
</evidence>
<evidence type="ECO:0000256" key="2">
    <source>
        <dbReference type="SAM" id="SignalP"/>
    </source>
</evidence>
<evidence type="ECO:0000313" key="3">
    <source>
        <dbReference type="EMBL" id="MDC3983656.1"/>
    </source>
</evidence>
<dbReference type="EMBL" id="JAGTJJ010000015">
    <property type="protein sequence ID" value="MDC3983656.1"/>
    <property type="molecule type" value="Genomic_DNA"/>
</dbReference>
<evidence type="ECO:0000313" key="4">
    <source>
        <dbReference type="Proteomes" id="UP001151081"/>
    </source>
</evidence>